<protein>
    <submittedName>
        <fullName evidence="1">Uncharacterized protein</fullName>
    </submittedName>
</protein>
<sequence>MLKYVLQYIDLFPLVIAYIISN</sequence>
<organism evidence="1">
    <name type="scientific">Arundo donax</name>
    <name type="common">Giant reed</name>
    <name type="synonym">Donax arundinaceus</name>
    <dbReference type="NCBI Taxonomy" id="35708"/>
    <lineage>
        <taxon>Eukaryota</taxon>
        <taxon>Viridiplantae</taxon>
        <taxon>Streptophyta</taxon>
        <taxon>Embryophyta</taxon>
        <taxon>Tracheophyta</taxon>
        <taxon>Spermatophyta</taxon>
        <taxon>Magnoliopsida</taxon>
        <taxon>Liliopsida</taxon>
        <taxon>Poales</taxon>
        <taxon>Poaceae</taxon>
        <taxon>PACMAD clade</taxon>
        <taxon>Arundinoideae</taxon>
        <taxon>Arundineae</taxon>
        <taxon>Arundo</taxon>
    </lineage>
</organism>
<reference evidence="1" key="1">
    <citation type="submission" date="2014-09" db="EMBL/GenBank/DDBJ databases">
        <authorList>
            <person name="Magalhaes I.L.F."/>
            <person name="Oliveira U."/>
            <person name="Santos F.R."/>
            <person name="Vidigal T.H.D.A."/>
            <person name="Brescovit A.D."/>
            <person name="Santos A.J."/>
        </authorList>
    </citation>
    <scope>NUCLEOTIDE SEQUENCE</scope>
    <source>
        <tissue evidence="1">Shoot tissue taken approximately 20 cm above the soil surface</tissue>
    </source>
</reference>
<dbReference type="EMBL" id="GBRH01186701">
    <property type="protein sequence ID" value="JAE11195.1"/>
    <property type="molecule type" value="Transcribed_RNA"/>
</dbReference>
<evidence type="ECO:0000313" key="1">
    <source>
        <dbReference type="EMBL" id="JAE11195.1"/>
    </source>
</evidence>
<proteinExistence type="predicted"/>
<accession>A0A0A9FDV4</accession>
<name>A0A0A9FDV4_ARUDO</name>
<dbReference type="AlphaFoldDB" id="A0A0A9FDV4"/>
<reference evidence="1" key="2">
    <citation type="journal article" date="2015" name="Data Brief">
        <title>Shoot transcriptome of the giant reed, Arundo donax.</title>
        <authorList>
            <person name="Barrero R.A."/>
            <person name="Guerrero F.D."/>
            <person name="Moolhuijzen P."/>
            <person name="Goolsby J.A."/>
            <person name="Tidwell J."/>
            <person name="Bellgard S.E."/>
            <person name="Bellgard M.I."/>
        </authorList>
    </citation>
    <scope>NUCLEOTIDE SEQUENCE</scope>
    <source>
        <tissue evidence="1">Shoot tissue taken approximately 20 cm above the soil surface</tissue>
    </source>
</reference>